<keyword evidence="5" id="KW-0378">Hydrolase</keyword>
<evidence type="ECO:0000256" key="4">
    <source>
        <dbReference type="ARBA" id="ARBA00022729"/>
    </source>
</evidence>
<dbReference type="InterPro" id="IPR035874">
    <property type="entry name" value="IDS"/>
</dbReference>
<dbReference type="CDD" id="cd16030">
    <property type="entry name" value="iduronate-2-sulfatase"/>
    <property type="match status" value="1"/>
</dbReference>
<comment type="cofactor">
    <cofactor evidence="1">
        <name>Ca(2+)</name>
        <dbReference type="ChEBI" id="CHEBI:29108"/>
    </cofactor>
</comment>
<feature type="domain" description="EF-hand" evidence="9">
    <location>
        <begin position="518"/>
        <end position="548"/>
    </location>
</feature>
<dbReference type="Pfam" id="PF00884">
    <property type="entry name" value="Sulfatase"/>
    <property type="match status" value="1"/>
</dbReference>
<proteinExistence type="inferred from homology"/>
<dbReference type="RefSeq" id="WP_264487221.1">
    <property type="nucleotide sequence ID" value="NZ_JAPDDT010000004.1"/>
</dbReference>
<organism evidence="10 11">
    <name type="scientific">Luteolibacter arcticus</name>
    <dbReference type="NCBI Taxonomy" id="1581411"/>
    <lineage>
        <taxon>Bacteria</taxon>
        <taxon>Pseudomonadati</taxon>
        <taxon>Verrucomicrobiota</taxon>
        <taxon>Verrucomicrobiia</taxon>
        <taxon>Verrucomicrobiales</taxon>
        <taxon>Verrucomicrobiaceae</taxon>
        <taxon>Luteolibacter</taxon>
    </lineage>
</organism>
<dbReference type="Gene3D" id="1.10.238.10">
    <property type="entry name" value="EF-hand"/>
    <property type="match status" value="1"/>
</dbReference>
<evidence type="ECO:0000256" key="1">
    <source>
        <dbReference type="ARBA" id="ARBA00001913"/>
    </source>
</evidence>
<evidence type="ECO:0000256" key="2">
    <source>
        <dbReference type="ARBA" id="ARBA00008779"/>
    </source>
</evidence>
<name>A0ABT3GHX6_9BACT</name>
<evidence type="ECO:0000256" key="5">
    <source>
        <dbReference type="ARBA" id="ARBA00022801"/>
    </source>
</evidence>
<dbReference type="SUPFAM" id="SSF53649">
    <property type="entry name" value="Alkaline phosphatase-like"/>
    <property type="match status" value="1"/>
</dbReference>
<feature type="region of interest" description="Disordered" evidence="7">
    <location>
        <begin position="147"/>
        <end position="184"/>
    </location>
</feature>
<feature type="compositionally biased region" description="Basic and acidic residues" evidence="7">
    <location>
        <begin position="490"/>
        <end position="530"/>
    </location>
</feature>
<dbReference type="PROSITE" id="PS00149">
    <property type="entry name" value="SULFATASE_2"/>
    <property type="match status" value="1"/>
</dbReference>
<dbReference type="Gene3D" id="3.40.720.10">
    <property type="entry name" value="Alkaline Phosphatase, subunit A"/>
    <property type="match status" value="1"/>
</dbReference>
<dbReference type="CDD" id="cd00051">
    <property type="entry name" value="EFh"/>
    <property type="match status" value="1"/>
</dbReference>
<dbReference type="PROSITE" id="PS50222">
    <property type="entry name" value="EF_HAND_2"/>
    <property type="match status" value="1"/>
</dbReference>
<dbReference type="InterPro" id="IPR017850">
    <property type="entry name" value="Alkaline_phosphatase_core_sf"/>
</dbReference>
<evidence type="ECO:0000256" key="7">
    <source>
        <dbReference type="SAM" id="MobiDB-lite"/>
    </source>
</evidence>
<reference evidence="10 11" key="1">
    <citation type="submission" date="2022-10" db="EMBL/GenBank/DDBJ databases">
        <title>Luteolibacter arcticus strain CCTCC AB 2014275, whole genome shotgun sequencing project.</title>
        <authorList>
            <person name="Zhao G."/>
            <person name="Shen L."/>
        </authorList>
    </citation>
    <scope>NUCLEOTIDE SEQUENCE [LARGE SCALE GENOMIC DNA]</scope>
    <source>
        <strain evidence="10 11">CCTCC AB 2014275</strain>
    </source>
</reference>
<evidence type="ECO:0000256" key="6">
    <source>
        <dbReference type="ARBA" id="ARBA00022837"/>
    </source>
</evidence>
<evidence type="ECO:0000256" key="3">
    <source>
        <dbReference type="ARBA" id="ARBA00022723"/>
    </source>
</evidence>
<dbReference type="PROSITE" id="PS00018">
    <property type="entry name" value="EF_HAND_1"/>
    <property type="match status" value="1"/>
</dbReference>
<dbReference type="InterPro" id="IPR024607">
    <property type="entry name" value="Sulfatase_CS"/>
</dbReference>
<comment type="similarity">
    <text evidence="2">Belongs to the sulfatase family.</text>
</comment>
<sequence>MKSRIPFLLLLATVMPLGAQAKKNILLIAVDDLKPVIGAYGDPIAKTPNIDRLASRGLLFEHAYTNQAVCAPSRNSLFTGVPPASLGIYDLATNFRHAAPDAVTLPQHFLKNGYRTEAVGKLFHVGHGNSDDAASWSVPHVRPAGKTYALDESQPPKGGAPRKNGGGPNGSATESAEVPDDTYADGRTADEVIRRLEAAKARSDTPFFIGAGFIRPHLPFVAPKKYWDLYQRSQFKLPTYRKAPEGTPAVALRSNGELSSYKDTKDGDALPDEKQLELLHGYYAATSYTDAQVGRLLDTLDRLGLSENTIVVLWGDHGWHLGDHGLWSKHSNFEQATRIPFIIAAPGVTTPGTKTKALVQSIDLYPTLAELNGLPLPSSKPAIEGKSLVPVLKDASASVNEAVYQVYPRQDVLGRSLRTATHRIVEWKKPGAPTDTAEWELYNYRTDPEETRNQVKEDAEVFAALQAKVAALPEAKPQVKGPATAAPKGGQDRAKLFTNKDKNGDGTLTREEFLANRPDPDKAPARFTRFDKSGDGILSKEEFIAAGK</sequence>
<dbReference type="InterPro" id="IPR002048">
    <property type="entry name" value="EF_hand_dom"/>
</dbReference>
<comment type="caution">
    <text evidence="10">The sequence shown here is derived from an EMBL/GenBank/DDBJ whole genome shotgun (WGS) entry which is preliminary data.</text>
</comment>
<gene>
    <name evidence="10" type="ORF">OKA05_11155</name>
</gene>
<keyword evidence="11" id="KW-1185">Reference proteome</keyword>
<evidence type="ECO:0000313" key="10">
    <source>
        <dbReference type="EMBL" id="MCW1923112.1"/>
    </source>
</evidence>
<keyword evidence="3" id="KW-0479">Metal-binding</keyword>
<evidence type="ECO:0000313" key="11">
    <source>
        <dbReference type="Proteomes" id="UP001320876"/>
    </source>
</evidence>
<dbReference type="InterPro" id="IPR018247">
    <property type="entry name" value="EF_Hand_1_Ca_BS"/>
</dbReference>
<feature type="chain" id="PRO_5045760250" evidence="8">
    <location>
        <begin position="22"/>
        <end position="548"/>
    </location>
</feature>
<feature type="signal peptide" evidence="8">
    <location>
        <begin position="1"/>
        <end position="21"/>
    </location>
</feature>
<evidence type="ECO:0000256" key="8">
    <source>
        <dbReference type="SAM" id="SignalP"/>
    </source>
</evidence>
<dbReference type="PANTHER" id="PTHR45953">
    <property type="entry name" value="IDURONATE 2-SULFATASE"/>
    <property type="match status" value="1"/>
</dbReference>
<dbReference type="EMBL" id="JAPDDT010000004">
    <property type="protein sequence ID" value="MCW1923112.1"/>
    <property type="molecule type" value="Genomic_DNA"/>
</dbReference>
<dbReference type="SUPFAM" id="SSF47473">
    <property type="entry name" value="EF-hand"/>
    <property type="match status" value="1"/>
</dbReference>
<dbReference type="PANTHER" id="PTHR45953:SF1">
    <property type="entry name" value="IDURONATE 2-SULFATASE"/>
    <property type="match status" value="1"/>
</dbReference>
<dbReference type="InterPro" id="IPR011992">
    <property type="entry name" value="EF-hand-dom_pair"/>
</dbReference>
<evidence type="ECO:0000259" key="9">
    <source>
        <dbReference type="PROSITE" id="PS50222"/>
    </source>
</evidence>
<feature type="region of interest" description="Disordered" evidence="7">
    <location>
        <begin position="475"/>
        <end position="530"/>
    </location>
</feature>
<dbReference type="Pfam" id="PF13202">
    <property type="entry name" value="EF-hand_5"/>
    <property type="match status" value="2"/>
</dbReference>
<dbReference type="Proteomes" id="UP001320876">
    <property type="component" value="Unassembled WGS sequence"/>
</dbReference>
<dbReference type="InterPro" id="IPR000917">
    <property type="entry name" value="Sulfatase_N"/>
</dbReference>
<accession>A0ABT3GHX6</accession>
<keyword evidence="4 8" id="KW-0732">Signal</keyword>
<keyword evidence="6" id="KW-0106">Calcium</keyword>
<dbReference type="PROSITE" id="PS00523">
    <property type="entry name" value="SULFATASE_1"/>
    <property type="match status" value="1"/>
</dbReference>
<protein>
    <submittedName>
        <fullName evidence="10">Sulfatase-like hydrolase/transferase</fullName>
    </submittedName>
</protein>